<evidence type="ECO:0000256" key="1">
    <source>
        <dbReference type="ARBA" id="ARBA00004479"/>
    </source>
</evidence>
<proteinExistence type="predicted"/>
<keyword evidence="13" id="KW-1185">Reference proteome</keyword>
<dbReference type="PANTHER" id="PTHR24026">
    <property type="entry name" value="FAT ATYPICAL CADHERIN-RELATED"/>
    <property type="match status" value="1"/>
</dbReference>
<dbReference type="GO" id="GO:0005886">
    <property type="term" value="C:plasma membrane"/>
    <property type="evidence" value="ECO:0007669"/>
    <property type="project" value="InterPro"/>
</dbReference>
<comment type="subcellular location">
    <subcellularLocation>
        <location evidence="1">Membrane</location>
        <topology evidence="1">Single-pass type I membrane protein</topology>
    </subcellularLocation>
</comment>
<evidence type="ECO:0000256" key="6">
    <source>
        <dbReference type="ARBA" id="ARBA00022889"/>
    </source>
</evidence>
<dbReference type="InterPro" id="IPR020894">
    <property type="entry name" value="Cadherin_CS"/>
</dbReference>
<dbReference type="AlphaFoldDB" id="A0AAE0YBB7"/>
<evidence type="ECO:0000256" key="8">
    <source>
        <dbReference type="ARBA" id="ARBA00023136"/>
    </source>
</evidence>
<evidence type="ECO:0000256" key="3">
    <source>
        <dbReference type="ARBA" id="ARBA00022729"/>
    </source>
</evidence>
<dbReference type="SMART" id="SM00112">
    <property type="entry name" value="CA"/>
    <property type="match status" value="2"/>
</dbReference>
<dbReference type="Pfam" id="PF00028">
    <property type="entry name" value="Cadherin"/>
    <property type="match status" value="2"/>
</dbReference>
<dbReference type="Proteomes" id="UP001283361">
    <property type="component" value="Unassembled WGS sequence"/>
</dbReference>
<keyword evidence="6" id="KW-0130">Cell adhesion</keyword>
<dbReference type="SUPFAM" id="SSF49313">
    <property type="entry name" value="Cadherin-like"/>
    <property type="match status" value="3"/>
</dbReference>
<organism evidence="12 13">
    <name type="scientific">Elysia crispata</name>
    <name type="common">lettuce slug</name>
    <dbReference type="NCBI Taxonomy" id="231223"/>
    <lineage>
        <taxon>Eukaryota</taxon>
        <taxon>Metazoa</taxon>
        <taxon>Spiralia</taxon>
        <taxon>Lophotrochozoa</taxon>
        <taxon>Mollusca</taxon>
        <taxon>Gastropoda</taxon>
        <taxon>Heterobranchia</taxon>
        <taxon>Euthyneura</taxon>
        <taxon>Panpulmonata</taxon>
        <taxon>Sacoglossa</taxon>
        <taxon>Placobranchoidea</taxon>
        <taxon>Plakobranchidae</taxon>
        <taxon>Elysia</taxon>
    </lineage>
</organism>
<evidence type="ECO:0000256" key="5">
    <source>
        <dbReference type="ARBA" id="ARBA00022837"/>
    </source>
</evidence>
<keyword evidence="7" id="KW-1133">Transmembrane helix</keyword>
<dbReference type="GO" id="GO:0005509">
    <property type="term" value="F:calcium ion binding"/>
    <property type="evidence" value="ECO:0007669"/>
    <property type="project" value="UniProtKB-UniRule"/>
</dbReference>
<keyword evidence="9" id="KW-0325">Glycoprotein</keyword>
<comment type="caution">
    <text evidence="12">The sequence shown here is derived from an EMBL/GenBank/DDBJ whole genome shotgun (WGS) entry which is preliminary data.</text>
</comment>
<evidence type="ECO:0000256" key="4">
    <source>
        <dbReference type="ARBA" id="ARBA00022737"/>
    </source>
</evidence>
<keyword evidence="2" id="KW-0812">Transmembrane</keyword>
<evidence type="ECO:0000256" key="7">
    <source>
        <dbReference type="ARBA" id="ARBA00022989"/>
    </source>
</evidence>
<dbReference type="EMBL" id="JAWDGP010006596">
    <property type="protein sequence ID" value="KAK3738510.1"/>
    <property type="molecule type" value="Genomic_DNA"/>
</dbReference>
<evidence type="ECO:0000256" key="10">
    <source>
        <dbReference type="PROSITE-ProRule" id="PRU00043"/>
    </source>
</evidence>
<evidence type="ECO:0000259" key="11">
    <source>
        <dbReference type="PROSITE" id="PS50268"/>
    </source>
</evidence>
<dbReference type="PROSITE" id="PS50268">
    <property type="entry name" value="CADHERIN_2"/>
    <property type="match status" value="2"/>
</dbReference>
<feature type="domain" description="Cadherin" evidence="11">
    <location>
        <begin position="149"/>
        <end position="253"/>
    </location>
</feature>
<evidence type="ECO:0000256" key="9">
    <source>
        <dbReference type="ARBA" id="ARBA00023180"/>
    </source>
</evidence>
<keyword evidence="8" id="KW-0472">Membrane</keyword>
<evidence type="ECO:0000313" key="12">
    <source>
        <dbReference type="EMBL" id="KAK3738510.1"/>
    </source>
</evidence>
<dbReference type="PANTHER" id="PTHR24026:SF133">
    <property type="entry name" value="CADHERIN-RELATED FAMILY MEMBER 2"/>
    <property type="match status" value="1"/>
</dbReference>
<protein>
    <recommendedName>
        <fullName evidence="11">Cadherin domain-containing protein</fullName>
    </recommendedName>
</protein>
<name>A0AAE0YBB7_9GAST</name>
<reference evidence="12" key="1">
    <citation type="journal article" date="2023" name="G3 (Bethesda)">
        <title>A reference genome for the long-term kleptoplast-retaining sea slug Elysia crispata morphotype clarki.</title>
        <authorList>
            <person name="Eastman K.E."/>
            <person name="Pendleton A.L."/>
            <person name="Shaikh M.A."/>
            <person name="Suttiyut T."/>
            <person name="Ogas R."/>
            <person name="Tomko P."/>
            <person name="Gavelis G."/>
            <person name="Widhalm J.R."/>
            <person name="Wisecaver J.H."/>
        </authorList>
    </citation>
    <scope>NUCLEOTIDE SEQUENCE</scope>
    <source>
        <strain evidence="12">ECLA1</strain>
    </source>
</reference>
<dbReference type="InterPro" id="IPR002126">
    <property type="entry name" value="Cadherin-like_dom"/>
</dbReference>
<dbReference type="CDD" id="cd11304">
    <property type="entry name" value="Cadherin_repeat"/>
    <property type="match status" value="3"/>
</dbReference>
<dbReference type="PRINTS" id="PR00205">
    <property type="entry name" value="CADHERIN"/>
</dbReference>
<feature type="domain" description="Cadherin" evidence="11">
    <location>
        <begin position="51"/>
        <end position="148"/>
    </location>
</feature>
<dbReference type="InterPro" id="IPR015919">
    <property type="entry name" value="Cadherin-like_sf"/>
</dbReference>
<keyword evidence="3" id="KW-0732">Signal</keyword>
<keyword evidence="4" id="KW-0677">Repeat</keyword>
<evidence type="ECO:0000256" key="2">
    <source>
        <dbReference type="ARBA" id="ARBA00022692"/>
    </source>
</evidence>
<dbReference type="FunFam" id="2.60.40.60:FF:000118">
    <property type="entry name" value="protocadherin Fat 4"/>
    <property type="match status" value="1"/>
</dbReference>
<dbReference type="Gene3D" id="2.60.40.60">
    <property type="entry name" value="Cadherins"/>
    <property type="match status" value="3"/>
</dbReference>
<dbReference type="PROSITE" id="PS00232">
    <property type="entry name" value="CADHERIN_1"/>
    <property type="match status" value="1"/>
</dbReference>
<keyword evidence="5 10" id="KW-0106">Calcium</keyword>
<dbReference type="GO" id="GO:0007156">
    <property type="term" value="P:homophilic cell adhesion via plasma membrane adhesion molecules"/>
    <property type="evidence" value="ECO:0007669"/>
    <property type="project" value="InterPro"/>
</dbReference>
<accession>A0AAE0YBB7</accession>
<gene>
    <name evidence="12" type="ORF">RRG08_034799</name>
</gene>
<evidence type="ECO:0000313" key="13">
    <source>
        <dbReference type="Proteomes" id="UP001283361"/>
    </source>
</evidence>
<sequence>MITLLLIRLSEVSKAVSSLPSADPLTKANIDRPKPVTVRIQDENDNAPVFVSSVFDVTVSESADVGSSVAWVLVSDPDSSAGLALSLTGPDANMFRIEQDGTVRTNQRLDYETRRRHLLTVVATDGVHTSRAQLDIHVRDENDHSPEFARPEYSFEVSEAARPGYTIGKVKATDVDSGKNGRVVYGLESEWGQEYFLLDVVHGTFTLVKELDFEDRQVFTLTVIAKDEGTPSKSSEVKVYMNVKDANDNEPVFDPMTYYMEISEDAAVGTPLVDVNATDIDSVMVCLPRYSGAKMAALLLRVVCLGIHDIFQPGQGSSGRDEITCLARGTGEHVSD</sequence>